<dbReference type="InterPro" id="IPR016024">
    <property type="entry name" value="ARM-type_fold"/>
</dbReference>
<dbReference type="InterPro" id="IPR001965">
    <property type="entry name" value="Znf_PHD"/>
</dbReference>
<feature type="region of interest" description="Disordered" evidence="6">
    <location>
        <begin position="1547"/>
        <end position="1579"/>
    </location>
</feature>
<dbReference type="InterPro" id="IPR019787">
    <property type="entry name" value="Znf_PHD-finger"/>
</dbReference>
<dbReference type="EMBL" id="CAJPWZ010002314">
    <property type="protein sequence ID" value="CAG2235232.1"/>
    <property type="molecule type" value="Genomic_DNA"/>
</dbReference>
<feature type="compositionally biased region" description="Low complexity" evidence="6">
    <location>
        <begin position="1560"/>
        <end position="1576"/>
    </location>
</feature>
<feature type="compositionally biased region" description="Low complexity" evidence="6">
    <location>
        <begin position="213"/>
        <end position="231"/>
    </location>
</feature>
<feature type="domain" description="PHD-type" evidence="7">
    <location>
        <begin position="35"/>
        <end position="85"/>
    </location>
</feature>
<comment type="similarity">
    <text evidence="1">Belongs to the RICTOR family.</text>
</comment>
<protein>
    <submittedName>
        <fullName evidence="8">RICTOR</fullName>
    </submittedName>
</protein>
<dbReference type="InterPro" id="IPR029452">
    <property type="entry name" value="RICTOR_V"/>
</dbReference>
<feature type="region of interest" description="Disordered" evidence="6">
    <location>
        <begin position="1669"/>
        <end position="1705"/>
    </location>
</feature>
<evidence type="ECO:0000313" key="8">
    <source>
        <dbReference type="EMBL" id="CAG2235232.1"/>
    </source>
</evidence>
<evidence type="ECO:0000256" key="1">
    <source>
        <dbReference type="ARBA" id="ARBA00008878"/>
    </source>
</evidence>
<dbReference type="SMART" id="SM01308">
    <property type="entry name" value="RICTOR_N"/>
    <property type="match status" value="1"/>
</dbReference>
<feature type="compositionally biased region" description="Polar residues" evidence="6">
    <location>
        <begin position="1691"/>
        <end position="1700"/>
    </location>
</feature>
<dbReference type="PANTHER" id="PTHR13298:SF11">
    <property type="entry name" value="RAPAMYCIN-INSENSITIVE COMPANION OF MTOR"/>
    <property type="match status" value="1"/>
</dbReference>
<dbReference type="Pfam" id="PF00628">
    <property type="entry name" value="PHD"/>
    <property type="match status" value="1"/>
</dbReference>
<evidence type="ECO:0000256" key="5">
    <source>
        <dbReference type="PROSITE-ProRule" id="PRU00146"/>
    </source>
</evidence>
<organism evidence="8 9">
    <name type="scientific">Mytilus edulis</name>
    <name type="common">Blue mussel</name>
    <dbReference type="NCBI Taxonomy" id="6550"/>
    <lineage>
        <taxon>Eukaryota</taxon>
        <taxon>Metazoa</taxon>
        <taxon>Spiralia</taxon>
        <taxon>Lophotrochozoa</taxon>
        <taxon>Mollusca</taxon>
        <taxon>Bivalvia</taxon>
        <taxon>Autobranchia</taxon>
        <taxon>Pteriomorphia</taxon>
        <taxon>Mytilida</taxon>
        <taxon>Mytiloidea</taxon>
        <taxon>Mytilidae</taxon>
        <taxon>Mytilinae</taxon>
        <taxon>Mytilus</taxon>
    </lineage>
</organism>
<dbReference type="InterPro" id="IPR028267">
    <property type="entry name" value="Pianissimo_N"/>
</dbReference>
<evidence type="ECO:0000256" key="2">
    <source>
        <dbReference type="ARBA" id="ARBA00022723"/>
    </source>
</evidence>
<feature type="compositionally biased region" description="Polar residues" evidence="6">
    <location>
        <begin position="1731"/>
        <end position="1742"/>
    </location>
</feature>
<keyword evidence="3 5" id="KW-0863">Zinc-finger</keyword>
<evidence type="ECO:0000256" key="6">
    <source>
        <dbReference type="SAM" id="MobiDB-lite"/>
    </source>
</evidence>
<dbReference type="CDD" id="cd15534">
    <property type="entry name" value="PHD2_PHF12_Rco1"/>
    <property type="match status" value="1"/>
</dbReference>
<dbReference type="GO" id="GO:0038203">
    <property type="term" value="P:TORC2 signaling"/>
    <property type="evidence" value="ECO:0007669"/>
    <property type="project" value="TreeGrafter"/>
</dbReference>
<feature type="compositionally biased region" description="Low complexity" evidence="6">
    <location>
        <begin position="1927"/>
        <end position="1938"/>
    </location>
</feature>
<feature type="region of interest" description="Disordered" evidence="6">
    <location>
        <begin position="1727"/>
        <end position="1758"/>
    </location>
</feature>
<dbReference type="Pfam" id="PF14663">
    <property type="entry name" value="RasGEF_N_2"/>
    <property type="match status" value="1"/>
</dbReference>
<dbReference type="SMART" id="SM01307">
    <property type="entry name" value="RICTOR_M"/>
    <property type="match status" value="1"/>
</dbReference>
<dbReference type="GO" id="GO:0043539">
    <property type="term" value="F:protein serine/threonine kinase activator activity"/>
    <property type="evidence" value="ECO:0007669"/>
    <property type="project" value="TreeGrafter"/>
</dbReference>
<dbReference type="SMART" id="SM00249">
    <property type="entry name" value="PHD"/>
    <property type="match status" value="1"/>
</dbReference>
<accession>A0A8S3TNX6</accession>
<name>A0A8S3TNX6_MYTED</name>
<proteinExistence type="inferred from homology"/>
<evidence type="ECO:0000256" key="3">
    <source>
        <dbReference type="ARBA" id="ARBA00022771"/>
    </source>
</evidence>
<dbReference type="GO" id="GO:0031932">
    <property type="term" value="C:TORC2 complex"/>
    <property type="evidence" value="ECO:0007669"/>
    <property type="project" value="InterPro"/>
</dbReference>
<dbReference type="InterPro" id="IPR028268">
    <property type="entry name" value="Pianissimo_fam"/>
</dbReference>
<feature type="compositionally biased region" description="Basic and acidic residues" evidence="6">
    <location>
        <begin position="1914"/>
        <end position="1926"/>
    </location>
</feature>
<feature type="compositionally biased region" description="Polar residues" evidence="6">
    <location>
        <begin position="2004"/>
        <end position="2020"/>
    </location>
</feature>
<keyword evidence="4" id="KW-0862">Zinc</keyword>
<dbReference type="InterPro" id="IPR011011">
    <property type="entry name" value="Znf_FYVE_PHD"/>
</dbReference>
<dbReference type="Pfam" id="PF14664">
    <property type="entry name" value="RICTOR_N"/>
    <property type="match status" value="1"/>
</dbReference>
<feature type="region of interest" description="Disordered" evidence="6">
    <location>
        <begin position="2000"/>
        <end position="2020"/>
    </location>
</feature>
<reference evidence="8" key="1">
    <citation type="submission" date="2021-03" db="EMBL/GenBank/DDBJ databases">
        <authorList>
            <person name="Bekaert M."/>
        </authorList>
    </citation>
    <scope>NUCLEOTIDE SEQUENCE</scope>
</reference>
<dbReference type="Pfam" id="PF14666">
    <property type="entry name" value="RICTOR_M"/>
    <property type="match status" value="1"/>
</dbReference>
<dbReference type="SUPFAM" id="SSF57903">
    <property type="entry name" value="FYVE/PHD zinc finger"/>
    <property type="match status" value="1"/>
</dbReference>
<dbReference type="GO" id="GO:0051897">
    <property type="term" value="P:positive regulation of phosphatidylinositol 3-kinase/protein kinase B signal transduction"/>
    <property type="evidence" value="ECO:0007669"/>
    <property type="project" value="TreeGrafter"/>
</dbReference>
<dbReference type="InterPro" id="IPR029451">
    <property type="entry name" value="RICTOR_M"/>
</dbReference>
<dbReference type="PROSITE" id="PS50016">
    <property type="entry name" value="ZF_PHD_2"/>
    <property type="match status" value="1"/>
</dbReference>
<dbReference type="Gene3D" id="2.30.30.1150">
    <property type="match status" value="1"/>
</dbReference>
<comment type="caution">
    <text evidence="8">The sequence shown here is derived from an EMBL/GenBank/DDBJ whole genome shotgun (WGS) entry which is preliminary data.</text>
</comment>
<feature type="region of interest" description="Disordered" evidence="6">
    <location>
        <begin position="1470"/>
        <end position="1507"/>
    </location>
</feature>
<keyword evidence="2" id="KW-0479">Metal-binding</keyword>
<dbReference type="OrthoDB" id="271111at2759"/>
<dbReference type="SUPFAM" id="SSF48371">
    <property type="entry name" value="ARM repeat"/>
    <property type="match status" value="1"/>
</dbReference>
<keyword evidence="9" id="KW-1185">Reference proteome</keyword>
<dbReference type="Proteomes" id="UP000683360">
    <property type="component" value="Unassembled WGS sequence"/>
</dbReference>
<dbReference type="InterPro" id="IPR029453">
    <property type="entry name" value="Rictor_IV"/>
</dbReference>
<feature type="region of interest" description="Disordered" evidence="6">
    <location>
        <begin position="209"/>
        <end position="256"/>
    </location>
</feature>
<evidence type="ECO:0000256" key="4">
    <source>
        <dbReference type="ARBA" id="ARBA00022833"/>
    </source>
</evidence>
<gene>
    <name evidence="8" type="ORF">MEDL_47820</name>
</gene>
<sequence>MNMPGSSKRKWWGRDRNTQKKLAHELDNGIVPLPAKTCFMCDRSCRVGPLVQCDYCPLLYHMDCLDPPMVSLPTVRWICPNHPENFVDQNLLQTVSYSERIKLWNRFSGHINQDGIKLDFLKKAHRKNPPFRIKMKHPLRKTTAIPHAIKDHYLNPPALLPRVMEPLCTNLGETTQSGQERVSEITPEEEEDWLSSVVCLQTSIARHLAQSRSQKNSDGSKPSSSSASLTSKPEKPTAAIQPVVHRDSMDSSSNDSLVSDVICGSDGKSSVLVNERTSFNGSLSSPDCFSNGPLDITFLNPELLSLCGGISTIIRAALDCHQYPRINESLVSTILYLLNHPRTRHLIKFNTDLEQLLAPFTDCHYRFSADSSDGSTGEDKEHRFASSKMAVIAIMKSWPGILRFCRPDGSGLQSIVGILYLPFPEIRQGILDILYDLFRLQVPEFTEDFSEALLSVDPSVMKDTWRLTEGFVTEEGKSTLPHMAKIRPNLVENHIALILFAWIGAGILEALVEVIISSSTKLSIRATILLGELLHLGNNIVRRAVTFGKYSYVMIQYKGNKLLSIKGNNIVRRLSTFVKYSYVMIQYKVIYKGNNIVRRAITFGKYSYVMIQYKVIYKDNNIRRKAVTFELSIRATILLGELLHQAITRDDSPQLSIRATILLGELLQTSITRDDSIQNYLATILLELQYSDSKQVIFRAAILLGELLHLASTLLAHECSYHNHCLPSLLSIASSMDVQADQKNQAQKAVYYLDRFHSLKKKGVVPCSLYLDQLIQYSSGKNAGHKKQFHLQKDKLYDLYLSKFPSDDIITQAMRDSMVIGTKNNHMWNWDLISSILKWPEDKMKRVDDQIQSRFIKRLVYFFKPTNHVFSRQELKNGKAKKIAHVGCLLIDFLISCDQDEAQKQVIDFLNDIGQCLSEISSQYLAPESVLSPSNIQKTCSQYYFIFLLTDIKSISSQYLAPESVLSPSNIQKTCSQYYFIFLLTDIKSISSQYLAPESVLSPSNIQKTCSQYYFLMVGRFSCSVKGDRFLEKTGIYQYLMDIVSSVNQDSYVKLTVSSLNYSRDNNTRHVLAKALSSSIETSRLYTTNFLRVLLRSRVPGFSTWGMELIVTQLYDKSTSTAMAAITLLEEACEVDTCLNSLLKLRPSCLHLGDKGVLLLCRLLSTPKGFKTLLAANYVTSELLKWRKTYNAKYVNIVEERLNEALTTYEKTYEGSFTRRSSQSRPKKDAFLPVHLYGELVQHKEGFELLKQQEYIEEYFECVKCQYLITDEDETKLKTALWVVGHIGTSTWGIQWLEEECLLPEIIKLTEECGVFSLRGTAFYVLGLLASTREGAELLSQLGYESCWRTREEMWPVVEDKTELLDFNQLHDMQDVKSESNYSMAGSIRDLDINKIHSPSALSSNLFFIEEEGKNGCDSKQSCDKNSNFDSSAYIPHKIHNRVRTLPHDSRRANTLPLRPQSIRSVAVRTDRLRSSSDDTDKRFMEKKHTTEHAQEDSMEKVQSEEKTKLVTEKLTIEPDKVITESKEKSNLELIGILKGSKLDSVMRGRSATVGSVPPSESTNQSNVNNSSSKSAENIHRHSGSFNVNVSVIPVIKLPSIDLEHQDSVVINRSPPTTFHVSVEPEKPVVSVKKCNFRIGSDEEEDDDHKVPERKKDIIKEASFNLPTYLKESKGNSSDSSKTSKSRTDSFNTDSTTSGIGSLESGAHCGASSEIASLSPIASSSSLENIMRQSSQEKSSIHPSINRRRSLNLNRIPSLRKSQASPAYGILPSSRMSENLSAENAVMYTTTQDALGYSTWRSLQRQRTYSSDMESELGIGMLYGEDVPSSTLSRQSSIESKMSFDHLALKGLSATIPRNSSTVSLQDQDRPSSPYSVSPKAILLQRKPHTGKAEFLGLTLPVDINMIFEVHEGEDKRSHSGVESRKSSGFGSASRHSSVTTYDTDEHETAICIVCHQLRHDYNVLKEHDDAVGEEIEAARGELEETKSLSSIYKQTRTRLDSCNEPSSATPGSVTSMTSNESSTKKIDFESVIGRTMLRKEVKKFVVSLSSFINVKSSEQGLLTLKQKVPKAFQDLCFFSEVIYILGTCSFRLTARRFIQELFDEFDMDQGSIFWLILWKFLSILIDVNVHHQSRRELNR</sequence>
<dbReference type="GO" id="GO:0008270">
    <property type="term" value="F:zinc ion binding"/>
    <property type="evidence" value="ECO:0007669"/>
    <property type="project" value="UniProtKB-KW"/>
</dbReference>
<evidence type="ECO:0000259" key="7">
    <source>
        <dbReference type="PROSITE" id="PS50016"/>
    </source>
</evidence>
<dbReference type="SMART" id="SM01303">
    <property type="entry name" value="RasGEF_N_2"/>
    <property type="match status" value="1"/>
</dbReference>
<dbReference type="SMART" id="SM01310">
    <property type="entry name" value="RICTOR_V"/>
    <property type="match status" value="1"/>
</dbReference>
<dbReference type="Pfam" id="PF14668">
    <property type="entry name" value="RICTOR_V"/>
    <property type="match status" value="1"/>
</dbReference>
<dbReference type="PANTHER" id="PTHR13298">
    <property type="entry name" value="CYTOSOLIC REGULATOR PIANISSIMO"/>
    <property type="match status" value="1"/>
</dbReference>
<evidence type="ECO:0000313" key="9">
    <source>
        <dbReference type="Proteomes" id="UP000683360"/>
    </source>
</evidence>
<feature type="region of interest" description="Disordered" evidence="6">
    <location>
        <begin position="1914"/>
        <end position="1941"/>
    </location>
</feature>